<comment type="catalytic activity">
    <reaction evidence="4">
        <text>6-phospho-D-gluconate + NADP(+) = D-ribulose 5-phosphate + CO2 + NADPH</text>
        <dbReference type="Rhea" id="RHEA:10116"/>
        <dbReference type="ChEBI" id="CHEBI:16526"/>
        <dbReference type="ChEBI" id="CHEBI:57783"/>
        <dbReference type="ChEBI" id="CHEBI:58121"/>
        <dbReference type="ChEBI" id="CHEBI:58349"/>
        <dbReference type="ChEBI" id="CHEBI:58759"/>
        <dbReference type="EC" id="1.1.1.44"/>
    </reaction>
</comment>
<organism evidence="8 9">
    <name type="scientific">Macrococcus brunensis</name>
    <dbReference type="NCBI Taxonomy" id="198483"/>
    <lineage>
        <taxon>Bacteria</taxon>
        <taxon>Bacillati</taxon>
        <taxon>Bacillota</taxon>
        <taxon>Bacilli</taxon>
        <taxon>Bacillales</taxon>
        <taxon>Staphylococcaceae</taxon>
        <taxon>Macrococcus</taxon>
    </lineage>
</organism>
<protein>
    <recommendedName>
        <fullName evidence="5">2-dehydropantoate 2-reductase</fullName>
        <ecNumber evidence="5">1.1.1.169</ecNumber>
    </recommendedName>
    <alternativeName>
        <fullName evidence="5">Ketopantoate reductase</fullName>
    </alternativeName>
</protein>
<accession>A0A4R6BAM3</accession>
<dbReference type="RefSeq" id="WP_133432846.1">
    <property type="nucleotide sequence ID" value="NZ_SCWA01000034.1"/>
</dbReference>
<dbReference type="GO" id="GO:0004616">
    <property type="term" value="F:phosphogluconate dehydrogenase (decarboxylating) activity"/>
    <property type="evidence" value="ECO:0007669"/>
    <property type="project" value="UniProtKB-EC"/>
</dbReference>
<gene>
    <name evidence="8" type="ORF">ERX27_10970</name>
</gene>
<dbReference type="InterPro" id="IPR013332">
    <property type="entry name" value="KPR_N"/>
</dbReference>
<dbReference type="SUPFAM" id="SSF48179">
    <property type="entry name" value="6-phosphogluconate dehydrogenase C-terminal domain-like"/>
    <property type="match status" value="1"/>
</dbReference>
<proteinExistence type="inferred from homology"/>
<keyword evidence="5" id="KW-0566">Pantothenate biosynthesis</keyword>
<dbReference type="InterPro" id="IPR013752">
    <property type="entry name" value="KPA_reductase"/>
</dbReference>
<comment type="pathway">
    <text evidence="5">Cofactor biosynthesis; (R)-pantothenate biosynthesis; (R)-pantoate from 3-methyl-2-oxobutanoate: step 2/2.</text>
</comment>
<evidence type="ECO:0000256" key="5">
    <source>
        <dbReference type="RuleBase" id="RU362068"/>
    </source>
</evidence>
<dbReference type="Gene3D" id="1.10.1040.10">
    <property type="entry name" value="N-(1-d-carboxylethyl)-l-norvaline Dehydrogenase, domain 2"/>
    <property type="match status" value="1"/>
</dbReference>
<keyword evidence="3 5" id="KW-0560">Oxidoreductase</keyword>
<dbReference type="NCBIfam" id="TIGR00745">
    <property type="entry name" value="apbA_panE"/>
    <property type="match status" value="1"/>
</dbReference>
<dbReference type="OrthoDB" id="9800163at2"/>
<dbReference type="SUPFAM" id="SSF51735">
    <property type="entry name" value="NAD(P)-binding Rossmann-fold domains"/>
    <property type="match status" value="1"/>
</dbReference>
<dbReference type="UniPathway" id="UPA00028">
    <property type="reaction ID" value="UER00004"/>
</dbReference>
<evidence type="ECO:0000256" key="2">
    <source>
        <dbReference type="ARBA" id="ARBA00022857"/>
    </source>
</evidence>
<dbReference type="InterPro" id="IPR036291">
    <property type="entry name" value="NAD(P)-bd_dom_sf"/>
</dbReference>
<dbReference type="InterPro" id="IPR013328">
    <property type="entry name" value="6PGD_dom2"/>
</dbReference>
<dbReference type="Proteomes" id="UP000295310">
    <property type="component" value="Unassembled WGS sequence"/>
</dbReference>
<dbReference type="InterPro" id="IPR051402">
    <property type="entry name" value="KPR-Related"/>
</dbReference>
<dbReference type="Pfam" id="PF08546">
    <property type="entry name" value="ApbA_C"/>
    <property type="match status" value="1"/>
</dbReference>
<feature type="domain" description="Ketopantoate reductase N-terminal" evidence="6">
    <location>
        <begin position="5"/>
        <end position="155"/>
    </location>
</feature>
<dbReference type="GO" id="GO:0005737">
    <property type="term" value="C:cytoplasm"/>
    <property type="evidence" value="ECO:0007669"/>
    <property type="project" value="TreeGrafter"/>
</dbReference>
<dbReference type="Pfam" id="PF02558">
    <property type="entry name" value="ApbA"/>
    <property type="match status" value="1"/>
</dbReference>
<dbReference type="PANTHER" id="PTHR21708:SF26">
    <property type="entry name" value="2-DEHYDROPANTOATE 2-REDUCTASE"/>
    <property type="match status" value="1"/>
</dbReference>
<evidence type="ECO:0000259" key="7">
    <source>
        <dbReference type="Pfam" id="PF08546"/>
    </source>
</evidence>
<dbReference type="InterPro" id="IPR008927">
    <property type="entry name" value="6-PGluconate_DH-like_C_sf"/>
</dbReference>
<comment type="catalytic activity">
    <reaction evidence="5">
        <text>(R)-pantoate + NADP(+) = 2-dehydropantoate + NADPH + H(+)</text>
        <dbReference type="Rhea" id="RHEA:16233"/>
        <dbReference type="ChEBI" id="CHEBI:11561"/>
        <dbReference type="ChEBI" id="CHEBI:15378"/>
        <dbReference type="ChEBI" id="CHEBI:15980"/>
        <dbReference type="ChEBI" id="CHEBI:57783"/>
        <dbReference type="ChEBI" id="CHEBI:58349"/>
        <dbReference type="EC" id="1.1.1.169"/>
    </reaction>
</comment>
<dbReference type="EMBL" id="SCWA01000034">
    <property type="protein sequence ID" value="TDL93316.1"/>
    <property type="molecule type" value="Genomic_DNA"/>
</dbReference>
<dbReference type="InterPro" id="IPR003710">
    <property type="entry name" value="ApbA"/>
</dbReference>
<evidence type="ECO:0000256" key="1">
    <source>
        <dbReference type="ARBA" id="ARBA00007870"/>
    </source>
</evidence>
<comment type="caution">
    <text evidence="8">The sequence shown here is derived from an EMBL/GenBank/DDBJ whole genome shotgun (WGS) entry which is preliminary data.</text>
</comment>
<evidence type="ECO:0000313" key="8">
    <source>
        <dbReference type="EMBL" id="TDL93316.1"/>
    </source>
</evidence>
<evidence type="ECO:0000256" key="4">
    <source>
        <dbReference type="ARBA" id="ARBA00048640"/>
    </source>
</evidence>
<feature type="domain" description="Ketopantoate reductase C-terminal" evidence="7">
    <location>
        <begin position="181"/>
        <end position="307"/>
    </location>
</feature>
<comment type="function">
    <text evidence="5">Catalyzes the NADPH-dependent reduction of ketopantoate into pantoic acid.</text>
</comment>
<keyword evidence="9" id="KW-1185">Reference proteome</keyword>
<reference evidence="8 9" key="1">
    <citation type="submission" date="2019-01" db="EMBL/GenBank/DDBJ databases">
        <title>Draft genome sequences of the type strains of six Macrococcus species.</title>
        <authorList>
            <person name="Mazhar S."/>
            <person name="Altermann E."/>
            <person name="Hill C."/>
            <person name="Mcauliffe O."/>
        </authorList>
    </citation>
    <scope>NUCLEOTIDE SEQUENCE [LARGE SCALE GENOMIC DNA]</scope>
    <source>
        <strain evidence="8 9">CCM4811</strain>
    </source>
</reference>
<sequence>MKIAVAVAGAGAMGSRVGLYLTQAGQDVVLLDDWQMHVDTVTEHGLKVNTLGETETYPVSIRNFKDYSVPVDLVIVLTKAMAAEEKIKQLMDQGVITEDTNVMSMMNGLGHGDLLRKYIADDKILLAVTMWPAGFNGPGEVTLEGTGNIEFGRIDGTVDNFVKELNDIFNEAKLNGKISDDIVTSIWNKALVNCCFNTYCAVTDKKIGEFGAYVHSDDMLIPLMKEIITVGEQKGAKLDFDATLNKFHAMYSPDVVGLHYPSMHHDIHNGRKTEVDFLTGRVAEYGREFGIPTPYCDILTHLVHQIEK</sequence>
<evidence type="ECO:0000256" key="3">
    <source>
        <dbReference type="ARBA" id="ARBA00023002"/>
    </source>
</evidence>
<dbReference type="AlphaFoldDB" id="A0A4R6BAM3"/>
<dbReference type="Gene3D" id="3.40.50.720">
    <property type="entry name" value="NAD(P)-binding Rossmann-like Domain"/>
    <property type="match status" value="1"/>
</dbReference>
<comment type="similarity">
    <text evidence="1 5">Belongs to the ketopantoate reductase family.</text>
</comment>
<evidence type="ECO:0000313" key="9">
    <source>
        <dbReference type="Proteomes" id="UP000295310"/>
    </source>
</evidence>
<dbReference type="EC" id="1.1.1.169" evidence="5"/>
<evidence type="ECO:0000259" key="6">
    <source>
        <dbReference type="Pfam" id="PF02558"/>
    </source>
</evidence>
<name>A0A4R6BAM3_9STAP</name>
<dbReference type="PANTHER" id="PTHR21708">
    <property type="entry name" value="PROBABLE 2-DEHYDROPANTOATE 2-REDUCTASE"/>
    <property type="match status" value="1"/>
</dbReference>
<dbReference type="GO" id="GO:0008677">
    <property type="term" value="F:2-dehydropantoate 2-reductase activity"/>
    <property type="evidence" value="ECO:0007669"/>
    <property type="project" value="UniProtKB-EC"/>
</dbReference>
<keyword evidence="2 5" id="KW-0521">NADP</keyword>
<dbReference type="GO" id="GO:0015940">
    <property type="term" value="P:pantothenate biosynthetic process"/>
    <property type="evidence" value="ECO:0007669"/>
    <property type="project" value="UniProtKB-UniPathway"/>
</dbReference>